<dbReference type="Pfam" id="PF03480">
    <property type="entry name" value="DctP"/>
    <property type="match status" value="1"/>
</dbReference>
<keyword evidence="3" id="KW-0574">Periplasm</keyword>
<feature type="signal peptide" evidence="4">
    <location>
        <begin position="1"/>
        <end position="23"/>
    </location>
</feature>
<evidence type="ECO:0000256" key="3">
    <source>
        <dbReference type="ARBA" id="ARBA00022764"/>
    </source>
</evidence>
<dbReference type="PANTHER" id="PTHR33376:SF15">
    <property type="entry name" value="BLL6794 PROTEIN"/>
    <property type="match status" value="1"/>
</dbReference>
<keyword evidence="2 4" id="KW-0732">Signal</keyword>
<evidence type="ECO:0000256" key="2">
    <source>
        <dbReference type="ARBA" id="ARBA00022729"/>
    </source>
</evidence>
<dbReference type="OrthoDB" id="7822595at2"/>
<dbReference type="Gene3D" id="3.40.190.170">
    <property type="entry name" value="Bacterial extracellular solute-binding protein, family 7"/>
    <property type="match status" value="1"/>
</dbReference>
<feature type="chain" id="PRO_5007812166" evidence="4">
    <location>
        <begin position="24"/>
        <end position="276"/>
    </location>
</feature>
<dbReference type="InterPro" id="IPR018389">
    <property type="entry name" value="DctP_fam"/>
</dbReference>
<gene>
    <name evidence="5" type="ORF">AKL17_3830</name>
</gene>
<comment type="subcellular location">
    <subcellularLocation>
        <location evidence="1">Periplasm</location>
    </subcellularLocation>
</comment>
<name>A0A159Z6Q6_9RHOB</name>
<dbReference type="PANTHER" id="PTHR33376">
    <property type="match status" value="1"/>
</dbReference>
<dbReference type="RefSeq" id="WP_066815868.1">
    <property type="nucleotide sequence ID" value="NZ_CP012661.1"/>
</dbReference>
<organism evidence="5 6">
    <name type="scientific">Frigidibacter mobilis</name>
    <dbReference type="NCBI Taxonomy" id="1335048"/>
    <lineage>
        <taxon>Bacteria</taxon>
        <taxon>Pseudomonadati</taxon>
        <taxon>Pseudomonadota</taxon>
        <taxon>Alphaproteobacteria</taxon>
        <taxon>Rhodobacterales</taxon>
        <taxon>Paracoccaceae</taxon>
        <taxon>Frigidibacter</taxon>
    </lineage>
</organism>
<accession>A0A159Z6Q6</accession>
<protein>
    <submittedName>
        <fullName evidence="5">TRAP transporter substrate-binding protein</fullName>
    </submittedName>
</protein>
<dbReference type="EMBL" id="CP012661">
    <property type="protein sequence ID" value="AMY71052.1"/>
    <property type="molecule type" value="Genomic_DNA"/>
</dbReference>
<evidence type="ECO:0000313" key="5">
    <source>
        <dbReference type="EMBL" id="AMY71052.1"/>
    </source>
</evidence>
<reference evidence="5 6" key="1">
    <citation type="submission" date="2015-09" db="EMBL/GenBank/DDBJ databases">
        <title>Complete genome sequence of Defluviimonas alba cai42t isolated from an oilfield in Xinjiang.</title>
        <authorList>
            <person name="Geng S."/>
            <person name="Pan X."/>
            <person name="Wu X."/>
        </authorList>
    </citation>
    <scope>NUCLEOTIDE SEQUENCE [LARGE SCALE GENOMIC DNA]</scope>
    <source>
        <strain evidence="6">cai42</strain>
    </source>
</reference>
<dbReference type="AlphaFoldDB" id="A0A159Z6Q6"/>
<dbReference type="InterPro" id="IPR038404">
    <property type="entry name" value="TRAP_DctP_sf"/>
</dbReference>
<evidence type="ECO:0000313" key="6">
    <source>
        <dbReference type="Proteomes" id="UP000076128"/>
    </source>
</evidence>
<evidence type="ECO:0000256" key="1">
    <source>
        <dbReference type="ARBA" id="ARBA00004418"/>
    </source>
</evidence>
<evidence type="ECO:0000256" key="4">
    <source>
        <dbReference type="SAM" id="SignalP"/>
    </source>
</evidence>
<proteinExistence type="predicted"/>
<dbReference type="STRING" id="1335048.AKL17_3830"/>
<dbReference type="Proteomes" id="UP000076128">
    <property type="component" value="Chromosome"/>
</dbReference>
<dbReference type="GO" id="GO:0042597">
    <property type="term" value="C:periplasmic space"/>
    <property type="evidence" value="ECO:0007669"/>
    <property type="project" value="UniProtKB-SubCell"/>
</dbReference>
<dbReference type="KEGG" id="daa:AKL17_3830"/>
<keyword evidence="6" id="KW-1185">Reference proteome</keyword>
<sequence>MKTMKIALAAGLALTVFGHGVRAQEYTMKMSIPSTSTGVICALVAQNWADKIEERSGGRIKPELYCDSTLSRVGDTVTRVAAGVADAGWDLPNVYGARFAHYSVVGVPGIVTDVEAAARTLSQMDEQGVFPPIDGIKIGSFQIQNSVAIWTHEPLADVTKLDGLKIISGSAQRGEITAAMGGVPLSLKVPEYYQALVKGAGDGLMTNLGPIFDYKFYEIAPNGYKARGGPAFHSRLSTRGGSTLCRKICRPWSPQRWARALPPKALSLSMPMNKVS</sequence>
<dbReference type="GO" id="GO:0055085">
    <property type="term" value="P:transmembrane transport"/>
    <property type="evidence" value="ECO:0007669"/>
    <property type="project" value="InterPro"/>
</dbReference>